<dbReference type="Proteomes" id="UP001200145">
    <property type="component" value="Unassembled WGS sequence"/>
</dbReference>
<proteinExistence type="inferred from homology"/>
<evidence type="ECO:0000313" key="3">
    <source>
        <dbReference type="EMBL" id="MCF1713757.1"/>
    </source>
</evidence>
<dbReference type="SUPFAM" id="SSF51905">
    <property type="entry name" value="FAD/NAD(P)-binding domain"/>
    <property type="match status" value="1"/>
</dbReference>
<dbReference type="InterPro" id="IPR050703">
    <property type="entry name" value="Flavin_MAO"/>
</dbReference>
<dbReference type="InterPro" id="IPR036188">
    <property type="entry name" value="FAD/NAD-bd_sf"/>
</dbReference>
<protein>
    <submittedName>
        <fullName evidence="3">FAD-dependent oxidoreductase</fullName>
    </submittedName>
</protein>
<evidence type="ECO:0000259" key="2">
    <source>
        <dbReference type="Pfam" id="PF01593"/>
    </source>
</evidence>
<comment type="similarity">
    <text evidence="1">Belongs to the flavin monoamine oxidase family.</text>
</comment>
<dbReference type="SUPFAM" id="SSF54373">
    <property type="entry name" value="FAD-linked reductases, C-terminal domain"/>
    <property type="match status" value="1"/>
</dbReference>
<keyword evidence="4" id="KW-1185">Reference proteome</keyword>
<dbReference type="PANTHER" id="PTHR43563:SF14">
    <property type="entry name" value="AMINE OXIDASE"/>
    <property type="match status" value="1"/>
</dbReference>
<gene>
    <name evidence="3" type="ORF">L0U88_03820</name>
</gene>
<evidence type="ECO:0000313" key="4">
    <source>
        <dbReference type="Proteomes" id="UP001200145"/>
    </source>
</evidence>
<dbReference type="InterPro" id="IPR002937">
    <property type="entry name" value="Amino_oxidase"/>
</dbReference>
<dbReference type="Pfam" id="PF01593">
    <property type="entry name" value="Amino_oxidase"/>
    <property type="match status" value="2"/>
</dbReference>
<dbReference type="Gene3D" id="3.50.50.60">
    <property type="entry name" value="FAD/NAD(P)-binding domain"/>
    <property type="match status" value="2"/>
</dbReference>
<name>A0ABS9BDH1_9BACT</name>
<organism evidence="3 4">
    <name type="scientific">Flavihumibacter fluminis</name>
    <dbReference type="NCBI Taxonomy" id="2909236"/>
    <lineage>
        <taxon>Bacteria</taxon>
        <taxon>Pseudomonadati</taxon>
        <taxon>Bacteroidota</taxon>
        <taxon>Chitinophagia</taxon>
        <taxon>Chitinophagales</taxon>
        <taxon>Chitinophagaceae</taxon>
        <taxon>Flavihumibacter</taxon>
    </lineage>
</organism>
<dbReference type="PANTHER" id="PTHR43563">
    <property type="entry name" value="AMINE OXIDASE"/>
    <property type="match status" value="1"/>
</dbReference>
<sequence length="350" mass="38168">MEKIVIVGAGLSGLYLANLLQEAGKEVVVLEAADRLGGRIHTIQGVEATPMELGATWFSDMHPRLLALLGKLNLDKFPQFSAGISLFQTKSFEPPQKFYIPESEAPSYRIAGGTGALITKLASQLPAKVIRLKQRVQEIQETEKGLEIVTGTGDHYSADKVILCIPPQLAGVSIQFSPALPEPPAAVLPSVQTWMAGAIKFTIEYAAPFWREAGYSGMLYSHAGIVMEMYDHTNFEATKFGFTGFLNGGAANYSAVVRKELVLQQLVLLLGEKAGDALSYQDKIWMDDLLVSGNPIAQRPHQNNGHPLLQAGYMKDRLFFCNTETATAFGGYMEGAVRAVEALFSTVFRH</sequence>
<accession>A0ABS9BDH1</accession>
<evidence type="ECO:0000256" key="1">
    <source>
        <dbReference type="ARBA" id="ARBA00005995"/>
    </source>
</evidence>
<dbReference type="RefSeq" id="WP_234864285.1">
    <property type="nucleotide sequence ID" value="NZ_JAKEVY010000001.1"/>
</dbReference>
<comment type="caution">
    <text evidence="3">The sequence shown here is derived from an EMBL/GenBank/DDBJ whole genome shotgun (WGS) entry which is preliminary data.</text>
</comment>
<dbReference type="EMBL" id="JAKEVY010000001">
    <property type="protein sequence ID" value="MCF1713757.1"/>
    <property type="molecule type" value="Genomic_DNA"/>
</dbReference>
<feature type="domain" description="Amine oxidase" evidence="2">
    <location>
        <begin position="95"/>
        <end position="338"/>
    </location>
</feature>
<feature type="domain" description="Amine oxidase" evidence="2">
    <location>
        <begin position="11"/>
        <end position="81"/>
    </location>
</feature>
<reference evidence="3 4" key="1">
    <citation type="submission" date="2022-01" db="EMBL/GenBank/DDBJ databases">
        <title>Flavihumibacter sp. nov., isolated from sediment of a river.</title>
        <authorList>
            <person name="Liu H."/>
        </authorList>
    </citation>
    <scope>NUCLEOTIDE SEQUENCE [LARGE SCALE GENOMIC DNA]</scope>
    <source>
        <strain evidence="3 4">RY-1</strain>
    </source>
</reference>